<accession>A0A022L099</accession>
<evidence type="ECO:0000259" key="2">
    <source>
        <dbReference type="Pfam" id="PF02517"/>
    </source>
</evidence>
<dbReference type="STRING" id="1249481.D641_0104275"/>
<feature type="transmembrane region" description="Helical" evidence="1">
    <location>
        <begin position="42"/>
        <end position="66"/>
    </location>
</feature>
<keyword evidence="3" id="KW-0645">Protease</keyword>
<dbReference type="PANTHER" id="PTHR36435">
    <property type="entry name" value="SLR1288 PROTEIN"/>
    <property type="match status" value="1"/>
</dbReference>
<keyword evidence="1" id="KW-0472">Membrane</keyword>
<organism evidence="3 4">
    <name type="scientific">Brachybacterium muris UCD-AY4</name>
    <dbReference type="NCBI Taxonomy" id="1249481"/>
    <lineage>
        <taxon>Bacteria</taxon>
        <taxon>Bacillati</taxon>
        <taxon>Actinomycetota</taxon>
        <taxon>Actinomycetes</taxon>
        <taxon>Micrococcales</taxon>
        <taxon>Dermabacteraceae</taxon>
        <taxon>Brachybacterium</taxon>
    </lineage>
</organism>
<keyword evidence="1" id="KW-1133">Transmembrane helix</keyword>
<dbReference type="AlphaFoldDB" id="A0A022L099"/>
<dbReference type="InterPro" id="IPR052710">
    <property type="entry name" value="CAAX_protease"/>
</dbReference>
<proteinExistence type="predicted"/>
<dbReference type="GO" id="GO:0080120">
    <property type="term" value="P:CAAX-box protein maturation"/>
    <property type="evidence" value="ECO:0007669"/>
    <property type="project" value="UniProtKB-ARBA"/>
</dbReference>
<dbReference type="Proteomes" id="UP000019754">
    <property type="component" value="Unassembled WGS sequence"/>
</dbReference>
<reference evidence="3 4" key="1">
    <citation type="journal article" date="2013" name="Genome Announc.">
        <title>Draft genome sequence of an Actinobacterium, Brachybacterium muris strain UCD-AY4.</title>
        <authorList>
            <person name="Lo J.R."/>
            <person name="Lang J.M."/>
            <person name="Darling A.E."/>
            <person name="Eisen J.A."/>
            <person name="Coil D.A."/>
        </authorList>
    </citation>
    <scope>NUCLEOTIDE SEQUENCE [LARGE SCALE GENOMIC DNA]</scope>
    <source>
        <strain evidence="3 4">UCD-AY4</strain>
    </source>
</reference>
<feature type="domain" description="CAAX prenyl protease 2/Lysostaphin resistance protein A-like" evidence="2">
    <location>
        <begin position="124"/>
        <end position="218"/>
    </location>
</feature>
<keyword evidence="4" id="KW-1185">Reference proteome</keyword>
<feature type="transmembrane region" description="Helical" evidence="1">
    <location>
        <begin position="213"/>
        <end position="234"/>
    </location>
</feature>
<dbReference type="InterPro" id="IPR003675">
    <property type="entry name" value="Rce1/LyrA-like_dom"/>
</dbReference>
<feature type="transmembrane region" description="Helical" evidence="1">
    <location>
        <begin position="240"/>
        <end position="262"/>
    </location>
</feature>
<feature type="transmembrane region" description="Helical" evidence="1">
    <location>
        <begin position="113"/>
        <end position="137"/>
    </location>
</feature>
<sequence>MIVPLLIILMLVIQIVASVGVVMFEWLVLGNEPDMANLALSPLMMLAANLSIAAMAPISIALMRWIGKVPVREQFALARRASWGRLGVYTGMFLVLLLVVNAIFFVIDPSSLQAISLSGGVIALIVITLFTTPLQAAAEEIMFRGAIMPSVASWIRPAKVALVVGLVVSSIIFGIMHGSVDPWLLSYYTIFGAAMAAMAVISRGLEAPIALHVVNNVVIMVIGALGSDDGAIVIDRSVGMGGPFILAFIAMDLVAVGLVWLYERRRRAQQKDNVRGGVAQPTA</sequence>
<dbReference type="EMBL" id="AORC01000004">
    <property type="protein sequence ID" value="EYT50488.1"/>
    <property type="molecule type" value="Genomic_DNA"/>
</dbReference>
<feature type="transmembrane region" description="Helical" evidence="1">
    <location>
        <begin position="183"/>
        <end position="201"/>
    </location>
</feature>
<feature type="transmembrane region" description="Helical" evidence="1">
    <location>
        <begin position="158"/>
        <end position="177"/>
    </location>
</feature>
<protein>
    <submittedName>
        <fullName evidence="3">CAAX protease</fullName>
    </submittedName>
</protein>
<gene>
    <name evidence="3" type="ORF">D641_0104275</name>
</gene>
<dbReference type="Pfam" id="PF02517">
    <property type="entry name" value="Rce1-like"/>
    <property type="match status" value="1"/>
</dbReference>
<dbReference type="PANTHER" id="PTHR36435:SF1">
    <property type="entry name" value="CAAX AMINO TERMINAL PROTEASE FAMILY PROTEIN"/>
    <property type="match status" value="1"/>
</dbReference>
<keyword evidence="3" id="KW-0378">Hydrolase</keyword>
<evidence type="ECO:0000256" key="1">
    <source>
        <dbReference type="SAM" id="Phobius"/>
    </source>
</evidence>
<dbReference type="HOGENOM" id="CLU_052492_1_0_11"/>
<comment type="caution">
    <text evidence="3">The sequence shown here is derived from an EMBL/GenBank/DDBJ whole genome shotgun (WGS) entry which is preliminary data.</text>
</comment>
<dbReference type="GO" id="GO:0004175">
    <property type="term" value="F:endopeptidase activity"/>
    <property type="evidence" value="ECO:0007669"/>
    <property type="project" value="UniProtKB-ARBA"/>
</dbReference>
<evidence type="ECO:0000313" key="4">
    <source>
        <dbReference type="Proteomes" id="UP000019754"/>
    </source>
</evidence>
<keyword evidence="1" id="KW-0812">Transmembrane</keyword>
<evidence type="ECO:0000313" key="3">
    <source>
        <dbReference type="EMBL" id="EYT50488.1"/>
    </source>
</evidence>
<dbReference type="GO" id="GO:0006508">
    <property type="term" value="P:proteolysis"/>
    <property type="evidence" value="ECO:0007669"/>
    <property type="project" value="UniProtKB-KW"/>
</dbReference>
<name>A0A022L099_9MICO</name>
<feature type="transmembrane region" description="Helical" evidence="1">
    <location>
        <begin position="86"/>
        <end position="107"/>
    </location>
</feature>